<dbReference type="InterPro" id="IPR033875">
    <property type="entry name" value="FlhG"/>
</dbReference>
<dbReference type="PANTHER" id="PTHR43384:SF4">
    <property type="entry name" value="CELLULOSE BIOSYNTHESIS PROTEIN BCSQ-RELATED"/>
    <property type="match status" value="1"/>
</dbReference>
<evidence type="ECO:0000256" key="2">
    <source>
        <dbReference type="ARBA" id="ARBA00022840"/>
    </source>
</evidence>
<dbReference type="PANTHER" id="PTHR43384">
    <property type="entry name" value="SEPTUM SITE-DETERMINING PROTEIN MIND HOMOLOG, CHLOROPLASTIC-RELATED"/>
    <property type="match status" value="1"/>
</dbReference>
<dbReference type="InterPro" id="IPR050625">
    <property type="entry name" value="ParA/MinD_ATPase"/>
</dbReference>
<evidence type="ECO:0000259" key="3">
    <source>
        <dbReference type="Pfam" id="PF13614"/>
    </source>
</evidence>
<protein>
    <submittedName>
        <fullName evidence="4">Flagellar biosynthesis protein FlhG</fullName>
    </submittedName>
</protein>
<evidence type="ECO:0000256" key="1">
    <source>
        <dbReference type="ARBA" id="ARBA00022741"/>
    </source>
</evidence>
<dbReference type="GO" id="GO:0051782">
    <property type="term" value="P:negative regulation of cell division"/>
    <property type="evidence" value="ECO:0007669"/>
    <property type="project" value="TreeGrafter"/>
</dbReference>
<dbReference type="GO" id="GO:0005829">
    <property type="term" value="C:cytosol"/>
    <property type="evidence" value="ECO:0007669"/>
    <property type="project" value="TreeGrafter"/>
</dbReference>
<keyword evidence="4" id="KW-0282">Flagellum</keyword>
<dbReference type="GO" id="GO:0009898">
    <property type="term" value="C:cytoplasmic side of plasma membrane"/>
    <property type="evidence" value="ECO:0007669"/>
    <property type="project" value="TreeGrafter"/>
</dbReference>
<organism evidence="4 5">
    <name type="scientific">Desulfurobacterium atlanticum</name>
    <dbReference type="NCBI Taxonomy" id="240169"/>
    <lineage>
        <taxon>Bacteria</taxon>
        <taxon>Pseudomonadati</taxon>
        <taxon>Aquificota</taxon>
        <taxon>Aquificia</taxon>
        <taxon>Desulfurobacteriales</taxon>
        <taxon>Desulfurobacteriaceae</taxon>
        <taxon>Desulfurobacterium</taxon>
    </lineage>
</organism>
<gene>
    <name evidence="4" type="ORF">SAMN06265340_105122</name>
</gene>
<dbReference type="RefSeq" id="WP_089323008.1">
    <property type="nucleotide sequence ID" value="NZ_FZOB01000005.1"/>
</dbReference>
<dbReference type="GO" id="GO:0016887">
    <property type="term" value="F:ATP hydrolysis activity"/>
    <property type="evidence" value="ECO:0007669"/>
    <property type="project" value="TreeGrafter"/>
</dbReference>
<dbReference type="InterPro" id="IPR025669">
    <property type="entry name" value="AAA_dom"/>
</dbReference>
<feature type="domain" description="AAA" evidence="3">
    <location>
        <begin position="25"/>
        <end position="185"/>
    </location>
</feature>
<dbReference type="GO" id="GO:0005524">
    <property type="term" value="F:ATP binding"/>
    <property type="evidence" value="ECO:0007669"/>
    <property type="project" value="UniProtKB-KW"/>
</dbReference>
<keyword evidence="5" id="KW-1185">Reference proteome</keyword>
<accession>A0A238Z0H8</accession>
<reference evidence="5" key="1">
    <citation type="submission" date="2017-06" db="EMBL/GenBank/DDBJ databases">
        <authorList>
            <person name="Varghese N."/>
            <person name="Submissions S."/>
        </authorList>
    </citation>
    <scope>NUCLEOTIDE SEQUENCE [LARGE SCALE GENOMIC DNA]</scope>
    <source>
        <strain evidence="5">DSM 15668</strain>
    </source>
</reference>
<dbReference type="PIRSF" id="PIRSF003092">
    <property type="entry name" value="MinD"/>
    <property type="match status" value="1"/>
</dbReference>
<dbReference type="AlphaFoldDB" id="A0A238Z0H8"/>
<sequence>MNIQAEKLIELVKERHHQSKSRKAKFICVSSGKGGVGKTNFSVNFSWLLANRFDKKVLLIDADIGLGNVHVILGVSPEKNLKLLMKGADIRDLIQTYENIDILLGFSGIDSFQELESIDTITVINKLEKIADIYDYVILDAPAGINENVLKFAVSSDVTYVITTPEPTAITDAYALIKTLYKLYNYDCIKIVANMCRNKNEGFSILERMRASCENFLSFRPKVAGVLPESFNLKVAVRKREPVAISNPQDQYVLALMEIAARETGEILKEENSGFFEKLKKFLGIKS</sequence>
<keyword evidence="1" id="KW-0547">Nucleotide-binding</keyword>
<dbReference type="EMBL" id="FZOB01000005">
    <property type="protein sequence ID" value="SNR76339.1"/>
    <property type="molecule type" value="Genomic_DNA"/>
</dbReference>
<dbReference type="InterPro" id="IPR025501">
    <property type="entry name" value="MinD_FleN"/>
</dbReference>
<dbReference type="SUPFAM" id="SSF52540">
    <property type="entry name" value="P-loop containing nucleoside triphosphate hydrolases"/>
    <property type="match status" value="1"/>
</dbReference>
<proteinExistence type="predicted"/>
<evidence type="ECO:0000313" key="5">
    <source>
        <dbReference type="Proteomes" id="UP000198405"/>
    </source>
</evidence>
<dbReference type="InterPro" id="IPR027417">
    <property type="entry name" value="P-loop_NTPase"/>
</dbReference>
<name>A0A238Z0H8_9BACT</name>
<keyword evidence="4" id="KW-0966">Cell projection</keyword>
<dbReference type="Gene3D" id="3.40.50.300">
    <property type="entry name" value="P-loop containing nucleotide triphosphate hydrolases"/>
    <property type="match status" value="1"/>
</dbReference>
<dbReference type="Pfam" id="PF13614">
    <property type="entry name" value="AAA_31"/>
    <property type="match status" value="1"/>
</dbReference>
<dbReference type="Proteomes" id="UP000198405">
    <property type="component" value="Unassembled WGS sequence"/>
</dbReference>
<keyword evidence="2" id="KW-0067">ATP-binding</keyword>
<keyword evidence="4" id="KW-0969">Cilium</keyword>
<dbReference type="CDD" id="cd02038">
    <property type="entry name" value="FlhG-like"/>
    <property type="match status" value="1"/>
</dbReference>
<evidence type="ECO:0000313" key="4">
    <source>
        <dbReference type="EMBL" id="SNR76339.1"/>
    </source>
</evidence>
<dbReference type="OrthoDB" id="9816297at2"/>